<dbReference type="Gene3D" id="3.10.450.50">
    <property type="match status" value="1"/>
</dbReference>
<evidence type="ECO:0000313" key="3">
    <source>
        <dbReference type="Proteomes" id="UP001501578"/>
    </source>
</evidence>
<keyword evidence="3" id="KW-1185">Reference proteome</keyword>
<protein>
    <submittedName>
        <fullName evidence="2">Nuclear transport factor 2 family protein</fullName>
    </submittedName>
</protein>
<dbReference type="Proteomes" id="UP001501578">
    <property type="component" value="Unassembled WGS sequence"/>
</dbReference>
<proteinExistence type="predicted"/>
<evidence type="ECO:0000313" key="2">
    <source>
        <dbReference type="EMBL" id="GAA0915824.1"/>
    </source>
</evidence>
<sequence>MAMTPERLAEFGDAWSAQDLDRLLEFMTDDCVFRSSVGPEPGATFRGKAEVRRGFALMIAYDAAWESHGGDAFVAGDRGACQWSYSRTGEDGRTQWVHGCDLFEFEGDLIRVKDAYRRVHAELGGQASPLQG</sequence>
<reference evidence="3" key="1">
    <citation type="journal article" date="2019" name="Int. J. Syst. Evol. Microbiol.">
        <title>The Global Catalogue of Microorganisms (GCM) 10K type strain sequencing project: providing services to taxonomists for standard genome sequencing and annotation.</title>
        <authorList>
            <consortium name="The Broad Institute Genomics Platform"/>
            <consortium name="The Broad Institute Genome Sequencing Center for Infectious Disease"/>
            <person name="Wu L."/>
            <person name="Ma J."/>
        </authorList>
    </citation>
    <scope>NUCLEOTIDE SEQUENCE [LARGE SCALE GENOMIC DNA]</scope>
    <source>
        <strain evidence="3">JCM 11136</strain>
    </source>
</reference>
<evidence type="ECO:0000259" key="1">
    <source>
        <dbReference type="Pfam" id="PF12680"/>
    </source>
</evidence>
<accession>A0ABP3Z9X0</accession>
<dbReference type="RefSeq" id="WP_343948544.1">
    <property type="nucleotide sequence ID" value="NZ_BAAAHQ010000004.1"/>
</dbReference>
<dbReference type="SUPFAM" id="SSF54427">
    <property type="entry name" value="NTF2-like"/>
    <property type="match status" value="1"/>
</dbReference>
<dbReference type="InterPro" id="IPR037401">
    <property type="entry name" value="SnoaL-like"/>
</dbReference>
<dbReference type="Pfam" id="PF12680">
    <property type="entry name" value="SnoaL_2"/>
    <property type="match status" value="1"/>
</dbReference>
<dbReference type="InterPro" id="IPR032710">
    <property type="entry name" value="NTF2-like_dom_sf"/>
</dbReference>
<organism evidence="2 3">
    <name type="scientific">Nonomuraea longicatena</name>
    <dbReference type="NCBI Taxonomy" id="83682"/>
    <lineage>
        <taxon>Bacteria</taxon>
        <taxon>Bacillati</taxon>
        <taxon>Actinomycetota</taxon>
        <taxon>Actinomycetes</taxon>
        <taxon>Streptosporangiales</taxon>
        <taxon>Streptosporangiaceae</taxon>
        <taxon>Nonomuraea</taxon>
    </lineage>
</organism>
<dbReference type="EMBL" id="BAAAHQ010000004">
    <property type="protein sequence ID" value="GAA0915824.1"/>
    <property type="molecule type" value="Genomic_DNA"/>
</dbReference>
<comment type="caution">
    <text evidence="2">The sequence shown here is derived from an EMBL/GenBank/DDBJ whole genome shotgun (WGS) entry which is preliminary data.</text>
</comment>
<name>A0ABP3Z9X0_9ACTN</name>
<feature type="domain" description="SnoaL-like" evidence="1">
    <location>
        <begin position="10"/>
        <end position="111"/>
    </location>
</feature>
<gene>
    <name evidence="2" type="ORF">GCM10009560_10500</name>
</gene>